<dbReference type="EMBL" id="JACBJI010000003">
    <property type="protein sequence ID" value="NYA70810.1"/>
    <property type="molecule type" value="Genomic_DNA"/>
</dbReference>
<keyword evidence="1" id="KW-1133">Transmembrane helix</keyword>
<reference evidence="2 3" key="1">
    <citation type="submission" date="2020-07" db="EMBL/GenBank/DDBJ databases">
        <authorList>
            <person name="Sun Q."/>
        </authorList>
    </citation>
    <scope>NUCLEOTIDE SEQUENCE [LARGE SCALE GENOMIC DNA]</scope>
    <source>
        <strain evidence="2 3">MAH-1</strain>
    </source>
</reference>
<protein>
    <submittedName>
        <fullName evidence="2">Uncharacterized protein</fullName>
    </submittedName>
</protein>
<feature type="transmembrane region" description="Helical" evidence="1">
    <location>
        <begin position="7"/>
        <end position="26"/>
    </location>
</feature>
<dbReference type="AlphaFoldDB" id="A0A7Y8Y1P7"/>
<keyword evidence="1" id="KW-0812">Transmembrane</keyword>
<proteinExistence type="predicted"/>
<feature type="transmembrane region" description="Helical" evidence="1">
    <location>
        <begin position="38"/>
        <end position="55"/>
    </location>
</feature>
<feature type="transmembrane region" description="Helical" evidence="1">
    <location>
        <begin position="67"/>
        <end position="87"/>
    </location>
</feature>
<dbReference type="RefSeq" id="WP_176005634.1">
    <property type="nucleotide sequence ID" value="NZ_JABWMI010000010.1"/>
</dbReference>
<accession>A0A7Y8Y1P7</accession>
<comment type="caution">
    <text evidence="2">The sequence shown here is derived from an EMBL/GenBank/DDBJ whole genome shotgun (WGS) entry which is preliminary data.</text>
</comment>
<dbReference type="Proteomes" id="UP000535020">
    <property type="component" value="Unassembled WGS sequence"/>
</dbReference>
<evidence type="ECO:0000313" key="3">
    <source>
        <dbReference type="Proteomes" id="UP000535020"/>
    </source>
</evidence>
<sequence>MIVIFNMAALGQAIIIGIVVLLMYWTGLGDFFDRVSPFTQKVNSLIALYFIYWLIAATYRSGIKGKLFWIPTWILALVVLWFVGVMVHDGEAIPGFWNTMFQIFCFAYPIFLGVKMIRRQDAKFLAQFHYARTTLLNLNKTDDAYENNKASFWAGISHAFVWPTSNYRYAHSIYEKINGQQVTKHELNEHFALLAQTIESRVTRPENTVRIAEVRPRFEMAVRSGNYNFEDGSIKQMAKIIDSENQIWNKG</sequence>
<evidence type="ECO:0000313" key="2">
    <source>
        <dbReference type="EMBL" id="NYA70810.1"/>
    </source>
</evidence>
<evidence type="ECO:0000256" key="1">
    <source>
        <dbReference type="SAM" id="Phobius"/>
    </source>
</evidence>
<keyword evidence="1" id="KW-0472">Membrane</keyword>
<gene>
    <name evidence="2" type="ORF">HZF10_07770</name>
</gene>
<organism evidence="2 3">
    <name type="scientific">Flavobacterium agri</name>
    <dbReference type="NCBI Taxonomy" id="2743471"/>
    <lineage>
        <taxon>Bacteria</taxon>
        <taxon>Pseudomonadati</taxon>
        <taxon>Bacteroidota</taxon>
        <taxon>Flavobacteriia</taxon>
        <taxon>Flavobacteriales</taxon>
        <taxon>Flavobacteriaceae</taxon>
        <taxon>Flavobacterium</taxon>
    </lineage>
</organism>
<feature type="transmembrane region" description="Helical" evidence="1">
    <location>
        <begin position="99"/>
        <end position="117"/>
    </location>
</feature>
<keyword evidence="3" id="KW-1185">Reference proteome</keyword>
<name>A0A7Y8Y1P7_9FLAO</name>